<reference evidence="9" key="2">
    <citation type="submission" date="2025-08" db="UniProtKB">
        <authorList>
            <consortium name="Ensembl"/>
        </authorList>
    </citation>
    <scope>IDENTIFICATION</scope>
</reference>
<feature type="compositionally biased region" description="Basic and acidic residues" evidence="6">
    <location>
        <begin position="361"/>
        <end position="371"/>
    </location>
</feature>
<feature type="domain" description="TNFR-Cys" evidence="8">
    <location>
        <begin position="235"/>
        <end position="272"/>
    </location>
</feature>
<protein>
    <recommendedName>
        <fullName evidence="8">TNFR-Cys domain-containing protein</fullName>
    </recommendedName>
</protein>
<reference evidence="9" key="1">
    <citation type="submission" date="2020-10" db="EMBL/GenBank/DDBJ databases">
        <title>Catharus ustulatus (Swainson's thrush) genome, bCatUst1, primary haplotype v2.</title>
        <authorList>
            <person name="Delmore K."/>
            <person name="Vafadar M."/>
            <person name="Formenti G."/>
            <person name="Chow W."/>
            <person name="Pelan S."/>
            <person name="Howe K."/>
            <person name="Rhie A."/>
            <person name="Mountcastle J."/>
            <person name="Haase B."/>
            <person name="Fedrigo O."/>
            <person name="Jarvis E.D."/>
        </authorList>
    </citation>
    <scope>NUCLEOTIDE SEQUENCE [LARGE SCALE GENOMIC DNA]</scope>
</reference>
<dbReference type="InterPro" id="IPR020411">
    <property type="entry name" value="TNFR_1B"/>
</dbReference>
<dbReference type="PANTHER" id="PTHR47386:SF1">
    <property type="entry name" value="TUMOR NECROSIS FACTOR RECEPTOR SUPERFAMILY MEMBER 1B"/>
    <property type="match status" value="1"/>
</dbReference>
<feature type="domain" description="TNFR-Cys" evidence="8">
    <location>
        <begin position="109"/>
        <end position="147"/>
    </location>
</feature>
<accession>A0A8C3UG65</accession>
<dbReference type="PROSITE" id="PS00652">
    <property type="entry name" value="TNFR_NGFR_1"/>
    <property type="match status" value="1"/>
</dbReference>
<dbReference type="GO" id="GO:0005031">
    <property type="term" value="F:tumor necrosis factor receptor activity"/>
    <property type="evidence" value="ECO:0007669"/>
    <property type="project" value="InterPro"/>
</dbReference>
<keyword evidence="3 5" id="KW-1015">Disulfide bond</keyword>
<feature type="disulfide bond" evidence="5">
    <location>
        <begin position="172"/>
        <end position="190"/>
    </location>
</feature>
<dbReference type="SUPFAM" id="SSF57586">
    <property type="entry name" value="TNF receptor-like"/>
    <property type="match status" value="2"/>
</dbReference>
<dbReference type="InterPro" id="IPR051670">
    <property type="entry name" value="TNF_chemokine_rcpt-like"/>
</dbReference>
<feature type="transmembrane region" description="Helical" evidence="7">
    <location>
        <begin position="317"/>
        <end position="339"/>
    </location>
</feature>
<dbReference type="GO" id="GO:0008630">
    <property type="term" value="P:intrinsic apoptotic signaling pathway in response to DNA damage"/>
    <property type="evidence" value="ECO:0007669"/>
    <property type="project" value="TreeGrafter"/>
</dbReference>
<keyword evidence="7" id="KW-0812">Transmembrane</keyword>
<dbReference type="GO" id="GO:0043120">
    <property type="term" value="F:tumor necrosis factor binding"/>
    <property type="evidence" value="ECO:0007669"/>
    <property type="project" value="TreeGrafter"/>
</dbReference>
<evidence type="ECO:0000256" key="1">
    <source>
        <dbReference type="ARBA" id="ARBA00022729"/>
    </source>
</evidence>
<feature type="region of interest" description="Disordered" evidence="6">
    <location>
        <begin position="357"/>
        <end position="399"/>
    </location>
</feature>
<dbReference type="CDD" id="cd10577">
    <property type="entry name" value="TNFRSF1B"/>
    <property type="match status" value="1"/>
</dbReference>
<dbReference type="PRINTS" id="PR01919">
    <property type="entry name" value="TNFACTORR1B"/>
</dbReference>
<dbReference type="PANTHER" id="PTHR47386">
    <property type="entry name" value="TUMOR NECROSIS FACTOR RECEPTOR SUPERFAMILY MEMBER 1B"/>
    <property type="match status" value="1"/>
</dbReference>
<evidence type="ECO:0000256" key="7">
    <source>
        <dbReference type="SAM" id="Phobius"/>
    </source>
</evidence>
<proteinExistence type="predicted"/>
<dbReference type="Gene3D" id="2.10.50.10">
    <property type="entry name" value="Tumor Necrosis Factor Receptor, subunit A, domain 2"/>
    <property type="match status" value="2"/>
</dbReference>
<dbReference type="GO" id="GO:0051044">
    <property type="term" value="P:positive regulation of membrane protein ectodomain proteolysis"/>
    <property type="evidence" value="ECO:0007669"/>
    <property type="project" value="TreeGrafter"/>
</dbReference>
<dbReference type="GO" id="GO:0150079">
    <property type="term" value="P:negative regulation of neuroinflammatory response"/>
    <property type="evidence" value="ECO:0007669"/>
    <property type="project" value="TreeGrafter"/>
</dbReference>
<dbReference type="InterPro" id="IPR001368">
    <property type="entry name" value="TNFR/NGFR_Cys_rich_reg"/>
</dbReference>
<evidence type="ECO:0000259" key="8">
    <source>
        <dbReference type="PROSITE" id="PS50050"/>
    </source>
</evidence>
<feature type="domain" description="TNFR-Cys" evidence="8">
    <location>
        <begin position="149"/>
        <end position="190"/>
    </location>
</feature>
<dbReference type="PROSITE" id="PS50050">
    <property type="entry name" value="TNFR_NGFR_2"/>
    <property type="match status" value="3"/>
</dbReference>
<organism evidence="9 10">
    <name type="scientific">Catharus ustulatus</name>
    <name type="common">Russet-backed thrush</name>
    <name type="synonym">Hylocichla ustulatus</name>
    <dbReference type="NCBI Taxonomy" id="91951"/>
    <lineage>
        <taxon>Eukaryota</taxon>
        <taxon>Metazoa</taxon>
        <taxon>Chordata</taxon>
        <taxon>Craniata</taxon>
        <taxon>Vertebrata</taxon>
        <taxon>Euteleostomi</taxon>
        <taxon>Archelosauria</taxon>
        <taxon>Archosauria</taxon>
        <taxon>Dinosauria</taxon>
        <taxon>Saurischia</taxon>
        <taxon>Theropoda</taxon>
        <taxon>Coelurosauria</taxon>
        <taxon>Aves</taxon>
        <taxon>Neognathae</taxon>
        <taxon>Neoaves</taxon>
        <taxon>Telluraves</taxon>
        <taxon>Australaves</taxon>
        <taxon>Passeriformes</taxon>
        <taxon>Turdidae</taxon>
        <taxon>Catharus</taxon>
    </lineage>
</organism>
<keyword evidence="10" id="KW-1185">Reference proteome</keyword>
<dbReference type="GO" id="GO:0097191">
    <property type="term" value="P:extrinsic apoptotic signaling pathway"/>
    <property type="evidence" value="ECO:0007669"/>
    <property type="project" value="TreeGrafter"/>
</dbReference>
<dbReference type="SMART" id="SM01411">
    <property type="entry name" value="Ephrin_rec_like"/>
    <property type="match status" value="2"/>
</dbReference>
<feature type="compositionally biased region" description="Polar residues" evidence="6">
    <location>
        <begin position="441"/>
        <end position="451"/>
    </location>
</feature>
<dbReference type="InterPro" id="IPR033996">
    <property type="entry name" value="TNFRSF1B_N"/>
</dbReference>
<evidence type="ECO:0000256" key="2">
    <source>
        <dbReference type="ARBA" id="ARBA00022737"/>
    </source>
</evidence>
<evidence type="ECO:0000313" key="10">
    <source>
        <dbReference type="Proteomes" id="UP000694563"/>
    </source>
</evidence>
<comment type="caution">
    <text evidence="5">Lacks conserved residue(s) required for the propagation of feature annotation.</text>
</comment>
<feature type="disulfide bond" evidence="5">
    <location>
        <begin position="236"/>
        <end position="251"/>
    </location>
</feature>
<dbReference type="Ensembl" id="ENSCUST00005012059.1">
    <property type="protein sequence ID" value="ENSCUSP00005011579.1"/>
    <property type="gene ID" value="ENSCUSG00005007443.1"/>
</dbReference>
<reference evidence="9" key="3">
    <citation type="submission" date="2025-09" db="UniProtKB">
        <authorList>
            <consortium name="Ensembl"/>
        </authorList>
    </citation>
    <scope>IDENTIFICATION</scope>
</reference>
<keyword evidence="7" id="KW-1133">Transmembrane helix</keyword>
<sequence>MLFEPWQLRIRPSALWFGWDANPIAPLHSFEPKTWRNHFVPGGGSLGNKGTSEQSHAAHLLFIALQPPGICCVLFHWGALERKVLVIALVFRYLYLLEYSLPYTPHFAQCNNPRTEFYDEELNKCCSQCPPGQYRTGSCSHTVDTKCSPCRPKTYTAIWNHSPQCFACSPPCRKGLVQNQTCTRSQDRICSCPPHKYCVSKLDEYCEVCRAHRKCGKGYRVSRRGTASTDTECKPCPPGTFSPEESYNTSCIPHTVCKSVAVPGNSRNDTVCSDSGTATDLSHTILTLLLTQSSDSHKPEIITRPAVLNSVPDLSHITGAVAGPLLLVLIIAVLGYCLVSKKKGKICEVETSKSPFLPPEKQCDKKVRDTELQNSRSSEQEQQHLLEASGSSSSILNNPTESASISALNKNNHEKKNSGGFQQQHSPPEGSKLQAGDRHSSLSSEHSGNGGTQMNVMCIVKFCNPDCSSQCPEHTGSPGRDYGHTPCYSPTEEETLLSKEENTLKKETEIRIAVENEDNLLQDLLPEEKKVPLGIEDAGMKTS</sequence>
<dbReference type="GO" id="GO:0006954">
    <property type="term" value="P:inflammatory response"/>
    <property type="evidence" value="ECO:0007669"/>
    <property type="project" value="InterPro"/>
</dbReference>
<dbReference type="SMART" id="SM00208">
    <property type="entry name" value="TNFR"/>
    <property type="match status" value="4"/>
</dbReference>
<dbReference type="GO" id="GO:0048714">
    <property type="term" value="P:positive regulation of oligodendrocyte differentiation"/>
    <property type="evidence" value="ECO:0007669"/>
    <property type="project" value="TreeGrafter"/>
</dbReference>
<feature type="disulfide bond" evidence="5">
    <location>
        <begin position="126"/>
        <end position="139"/>
    </location>
</feature>
<evidence type="ECO:0000256" key="4">
    <source>
        <dbReference type="ARBA" id="ARBA00023180"/>
    </source>
</evidence>
<feature type="repeat" description="TNFR-Cys" evidence="5">
    <location>
        <begin position="149"/>
        <end position="190"/>
    </location>
</feature>
<feature type="repeat" description="TNFR-Cys" evidence="5">
    <location>
        <begin position="235"/>
        <end position="272"/>
    </location>
</feature>
<keyword evidence="4" id="KW-0325">Glycoprotein</keyword>
<dbReference type="AlphaFoldDB" id="A0A8C3UG65"/>
<evidence type="ECO:0000256" key="3">
    <source>
        <dbReference type="ARBA" id="ARBA00023157"/>
    </source>
</evidence>
<dbReference type="GO" id="GO:0002724">
    <property type="term" value="P:regulation of T cell cytokine production"/>
    <property type="evidence" value="ECO:0007669"/>
    <property type="project" value="TreeGrafter"/>
</dbReference>
<keyword evidence="2" id="KW-0677">Repeat</keyword>
<feature type="disulfide bond" evidence="5">
    <location>
        <begin position="129"/>
        <end position="147"/>
    </location>
</feature>
<dbReference type="GO" id="GO:0016020">
    <property type="term" value="C:membrane"/>
    <property type="evidence" value="ECO:0007669"/>
    <property type="project" value="InterPro"/>
</dbReference>
<feature type="repeat" description="TNFR-Cys" evidence="5">
    <location>
        <begin position="109"/>
        <end position="147"/>
    </location>
</feature>
<dbReference type="Pfam" id="PF00020">
    <property type="entry name" value="TNFR_c6"/>
    <property type="match status" value="3"/>
</dbReference>
<evidence type="ECO:0000256" key="5">
    <source>
        <dbReference type="PROSITE-ProRule" id="PRU00206"/>
    </source>
</evidence>
<name>A0A8C3UG65_CATUS</name>
<keyword evidence="7" id="KW-0472">Membrane</keyword>
<keyword evidence="1" id="KW-0732">Signal</keyword>
<gene>
    <name evidence="9" type="primary">TNFRSF1B</name>
</gene>
<dbReference type="GO" id="GO:0042129">
    <property type="term" value="P:regulation of T cell proliferation"/>
    <property type="evidence" value="ECO:0007669"/>
    <property type="project" value="TreeGrafter"/>
</dbReference>
<feature type="compositionally biased region" description="Polar residues" evidence="6">
    <location>
        <begin position="389"/>
        <end position="399"/>
    </location>
</feature>
<dbReference type="Proteomes" id="UP000694563">
    <property type="component" value="Chromosome 24"/>
</dbReference>
<evidence type="ECO:0000313" key="9">
    <source>
        <dbReference type="Ensembl" id="ENSCUSP00005011579.1"/>
    </source>
</evidence>
<dbReference type="GO" id="GO:0031643">
    <property type="term" value="P:positive regulation of myelination"/>
    <property type="evidence" value="ECO:0007669"/>
    <property type="project" value="TreeGrafter"/>
</dbReference>
<feature type="region of interest" description="Disordered" evidence="6">
    <location>
        <begin position="411"/>
        <end position="451"/>
    </location>
</feature>
<feature type="disulfide bond" evidence="5">
    <location>
        <begin position="110"/>
        <end position="125"/>
    </location>
</feature>
<evidence type="ECO:0000256" key="6">
    <source>
        <dbReference type="SAM" id="MobiDB-lite"/>
    </source>
</evidence>
<feature type="disulfide bond" evidence="5">
    <location>
        <begin position="150"/>
        <end position="165"/>
    </location>
</feature>